<dbReference type="InterPro" id="IPR024072">
    <property type="entry name" value="DHFR-like_dom_sf"/>
</dbReference>
<feature type="binding site" evidence="14">
    <location>
        <position position="172"/>
    </location>
    <ligand>
        <name>NADP(+)</name>
        <dbReference type="ChEBI" id="CHEBI:58349"/>
    </ligand>
</feature>
<evidence type="ECO:0000256" key="4">
    <source>
        <dbReference type="ARBA" id="ARBA00005259"/>
    </source>
</evidence>
<evidence type="ECO:0000256" key="1">
    <source>
        <dbReference type="ARBA" id="ARBA00002151"/>
    </source>
</evidence>
<evidence type="ECO:0000256" key="6">
    <source>
        <dbReference type="ARBA" id="ARBA00022619"/>
    </source>
</evidence>
<feature type="binding site" evidence="14">
    <location>
        <position position="150"/>
    </location>
    <ligand>
        <name>NADP(+)</name>
        <dbReference type="ChEBI" id="CHEBI:58349"/>
    </ligand>
</feature>
<evidence type="ECO:0000256" key="9">
    <source>
        <dbReference type="ARBA" id="ARBA00022857"/>
    </source>
</evidence>
<evidence type="ECO:0000313" key="17">
    <source>
        <dbReference type="EMBL" id="OAB78516.1"/>
    </source>
</evidence>
<evidence type="ECO:0000256" key="3">
    <source>
        <dbReference type="ARBA" id="ARBA00004910"/>
    </source>
</evidence>
<dbReference type="Gene3D" id="3.40.430.10">
    <property type="entry name" value="Dihydrofolate Reductase, subunit A"/>
    <property type="match status" value="1"/>
</dbReference>
<comment type="pathway">
    <text evidence="2 12">Cofactor biosynthesis; riboflavin biosynthesis; 5-amino-6-(D-ribitylamino)uracil from GTP: step 2/4.</text>
</comment>
<feature type="binding site" evidence="14">
    <location>
        <position position="206"/>
    </location>
    <ligand>
        <name>substrate</name>
    </ligand>
</feature>
<dbReference type="STRING" id="1763537.ULVI_07950"/>
<dbReference type="GO" id="GO:0009231">
    <property type="term" value="P:riboflavin biosynthetic process"/>
    <property type="evidence" value="ECO:0007669"/>
    <property type="project" value="UniProtKB-UniPathway"/>
</dbReference>
<evidence type="ECO:0000259" key="16">
    <source>
        <dbReference type="PROSITE" id="PS51747"/>
    </source>
</evidence>
<dbReference type="Pfam" id="PF00383">
    <property type="entry name" value="dCMP_cyt_deam_1"/>
    <property type="match status" value="1"/>
</dbReference>
<evidence type="ECO:0000313" key="18">
    <source>
        <dbReference type="Proteomes" id="UP000077013"/>
    </source>
</evidence>
<feature type="binding site" evidence="14">
    <location>
        <position position="209"/>
    </location>
    <ligand>
        <name>substrate</name>
    </ligand>
</feature>
<dbReference type="SUPFAM" id="SSF53597">
    <property type="entry name" value="Dihydrofolate reductase-like"/>
    <property type="match status" value="1"/>
</dbReference>
<comment type="similarity">
    <text evidence="5 12">In the C-terminal section; belongs to the HTP reductase family.</text>
</comment>
<dbReference type="GO" id="GO:0008703">
    <property type="term" value="F:5-amino-6-(5-phosphoribosylamino)uracil reductase activity"/>
    <property type="evidence" value="ECO:0007669"/>
    <property type="project" value="UniProtKB-EC"/>
</dbReference>
<comment type="caution">
    <text evidence="17">The sequence shown here is derived from an EMBL/GenBank/DDBJ whole genome shotgun (WGS) entry which is preliminary data.</text>
</comment>
<evidence type="ECO:0000256" key="13">
    <source>
        <dbReference type="PIRSR" id="PIRSR006769-1"/>
    </source>
</evidence>
<keyword evidence="8 12" id="KW-0862">Zinc</keyword>
<dbReference type="CDD" id="cd01284">
    <property type="entry name" value="Riboflavin_deaminase-reductase"/>
    <property type="match status" value="1"/>
</dbReference>
<sequence length="343" mass="37816">MLRCIQLAKNGLPEAMPNPSVGALLVHNGQIISEGFTSAYGGPHAEVNAIKNLSNTSLLLEATLYVTLEPCSHFGKTPPCADLIIASGIKKVVIGGTDPNPKVAGNGIKKLIEAGCDVIVGVLAEACEAVNKRFYTFHTQKRPFITLKWAETKDHFIAPLSKNRGIAKEPFWITNRFSRQHAHKMRAMEQAILVGTQTVLQDNPSLTTRDWHGTSPIRVILDRTLKIPKDAAIYDSNAPTLIITEQKREAVQNITFETIVFSETLAKQICAIAYKHNIQSILIEGGAKMLQTFIDENLWDEAFVFTGATQFKTGISAPLLSEELVSETILKDDLLTYYKNQTN</sequence>
<dbReference type="PROSITE" id="PS00903">
    <property type="entry name" value="CYT_DCMP_DEAMINASES_1"/>
    <property type="match status" value="1"/>
</dbReference>
<evidence type="ECO:0000256" key="15">
    <source>
        <dbReference type="PIRSR" id="PIRSR006769-3"/>
    </source>
</evidence>
<dbReference type="PROSITE" id="PS51747">
    <property type="entry name" value="CYT_DCMP_DEAMINASES_2"/>
    <property type="match status" value="1"/>
</dbReference>
<feature type="binding site" evidence="15">
    <location>
        <position position="80"/>
    </location>
    <ligand>
        <name>Zn(2+)</name>
        <dbReference type="ChEBI" id="CHEBI:29105"/>
        <note>catalytic</note>
    </ligand>
</feature>
<dbReference type="EMBL" id="LRXL01000037">
    <property type="protein sequence ID" value="OAB78516.1"/>
    <property type="molecule type" value="Genomic_DNA"/>
</dbReference>
<evidence type="ECO:0000256" key="8">
    <source>
        <dbReference type="ARBA" id="ARBA00022833"/>
    </source>
</evidence>
<dbReference type="Gene3D" id="3.40.140.10">
    <property type="entry name" value="Cytidine Deaminase, domain 2"/>
    <property type="match status" value="1"/>
</dbReference>
<feature type="binding site" evidence="14">
    <location>
        <position position="202"/>
    </location>
    <ligand>
        <name>NADP(+)</name>
        <dbReference type="ChEBI" id="CHEBI:58349"/>
    </ligand>
</feature>
<feature type="binding site" evidence="15">
    <location>
        <position position="44"/>
    </location>
    <ligand>
        <name>Zn(2+)</name>
        <dbReference type="ChEBI" id="CHEBI:29105"/>
        <note>catalytic</note>
    </ligand>
</feature>
<feature type="binding site" evidence="14">
    <location>
        <position position="186"/>
    </location>
    <ligand>
        <name>substrate</name>
    </ligand>
</feature>
<dbReference type="AlphaFoldDB" id="A0A167HE38"/>
<keyword evidence="12" id="KW-0378">Hydrolase</keyword>
<evidence type="ECO:0000256" key="11">
    <source>
        <dbReference type="ARBA" id="ARBA00023268"/>
    </source>
</evidence>
<keyword evidence="6 12" id="KW-0686">Riboflavin biosynthesis</keyword>
<feature type="active site" description="Proton donor" evidence="13">
    <location>
        <position position="46"/>
    </location>
</feature>
<dbReference type="PANTHER" id="PTHR38011">
    <property type="entry name" value="DIHYDROFOLATE REDUCTASE FAMILY PROTEIN (AFU_ORTHOLOGUE AFUA_8G06820)"/>
    <property type="match status" value="1"/>
</dbReference>
<comment type="function">
    <text evidence="1 12">Converts 2,5-diamino-6-(ribosylamino)-4(3h)-pyrimidinone 5'-phosphate into 5-amino-6-(ribosylamino)-2,4(1h,3h)-pyrimidinedione 5'-phosphate.</text>
</comment>
<accession>A0A167HE38</accession>
<dbReference type="InterPro" id="IPR002734">
    <property type="entry name" value="RibDG_C"/>
</dbReference>
<keyword evidence="11" id="KW-0511">Multifunctional enzyme</keyword>
<evidence type="ECO:0000256" key="2">
    <source>
        <dbReference type="ARBA" id="ARBA00004882"/>
    </source>
</evidence>
<feature type="binding site" evidence="14">
    <location>
        <position position="284"/>
    </location>
    <ligand>
        <name>substrate</name>
    </ligand>
</feature>
<evidence type="ECO:0000256" key="14">
    <source>
        <dbReference type="PIRSR" id="PIRSR006769-2"/>
    </source>
</evidence>
<protein>
    <recommendedName>
        <fullName evidence="12">Riboflavin biosynthesis protein RibD</fullName>
    </recommendedName>
    <domain>
        <recommendedName>
            <fullName evidence="12">Diaminohydroxyphosphoribosylaminopyrimidine deaminase</fullName>
            <shortName evidence="12">DRAP deaminase</shortName>
            <ecNumber evidence="12">3.5.4.26</ecNumber>
        </recommendedName>
        <alternativeName>
            <fullName evidence="12">Riboflavin-specific deaminase</fullName>
        </alternativeName>
    </domain>
    <domain>
        <recommendedName>
            <fullName evidence="12">5-amino-6-(5-phosphoribosylamino)uracil reductase</fullName>
            <ecNumber evidence="12">1.1.1.193</ecNumber>
        </recommendedName>
        <alternativeName>
            <fullName evidence="12">HTP reductase</fullName>
        </alternativeName>
    </domain>
</protein>
<dbReference type="NCBIfam" id="TIGR00326">
    <property type="entry name" value="eubact_ribD"/>
    <property type="match status" value="1"/>
</dbReference>
<name>A0A167HE38_9FLAO</name>
<dbReference type="GO" id="GO:0008270">
    <property type="term" value="F:zinc ion binding"/>
    <property type="evidence" value="ECO:0007669"/>
    <property type="project" value="InterPro"/>
</dbReference>
<evidence type="ECO:0000256" key="5">
    <source>
        <dbReference type="ARBA" id="ARBA00007417"/>
    </source>
</evidence>
<dbReference type="SUPFAM" id="SSF53927">
    <property type="entry name" value="Cytidine deaminase-like"/>
    <property type="match status" value="1"/>
</dbReference>
<evidence type="ECO:0000256" key="10">
    <source>
        <dbReference type="ARBA" id="ARBA00023002"/>
    </source>
</evidence>
<organism evidence="17 18">
    <name type="scientific">Cochleicola gelatinilyticus</name>
    <dbReference type="NCBI Taxonomy" id="1763537"/>
    <lineage>
        <taxon>Bacteria</taxon>
        <taxon>Pseudomonadati</taxon>
        <taxon>Bacteroidota</taxon>
        <taxon>Flavobacteriia</taxon>
        <taxon>Flavobacteriales</taxon>
        <taxon>Flavobacteriaceae</taxon>
        <taxon>Cochleicola</taxon>
    </lineage>
</organism>
<keyword evidence="18" id="KW-1185">Reference proteome</keyword>
<keyword evidence="10 12" id="KW-0560">Oxidoreductase</keyword>
<comment type="similarity">
    <text evidence="4 12">In the N-terminal section; belongs to the cytidine and deoxycytidylate deaminase family.</text>
</comment>
<dbReference type="UniPathway" id="UPA00275">
    <property type="reaction ID" value="UER00401"/>
</dbReference>
<comment type="pathway">
    <text evidence="3 12">Cofactor biosynthesis; riboflavin biosynthesis; 5-amino-6-(D-ribitylamino)uracil from GTP: step 3/4.</text>
</comment>
<dbReference type="PANTHER" id="PTHR38011:SF7">
    <property type="entry name" value="2,5-DIAMINO-6-RIBOSYLAMINO-4(3H)-PYRIMIDINONE 5'-PHOSPHATE REDUCTASE"/>
    <property type="match status" value="1"/>
</dbReference>
<comment type="catalytic activity">
    <reaction evidence="12">
        <text>5-amino-6-(5-phospho-D-ribitylamino)uracil + NADP(+) = 5-amino-6-(5-phospho-D-ribosylamino)uracil + NADPH + H(+)</text>
        <dbReference type="Rhea" id="RHEA:17845"/>
        <dbReference type="ChEBI" id="CHEBI:15378"/>
        <dbReference type="ChEBI" id="CHEBI:57783"/>
        <dbReference type="ChEBI" id="CHEBI:58349"/>
        <dbReference type="ChEBI" id="CHEBI:58421"/>
        <dbReference type="ChEBI" id="CHEBI:58453"/>
        <dbReference type="EC" id="1.1.1.193"/>
    </reaction>
</comment>
<keyword evidence="7 12" id="KW-0479">Metal-binding</keyword>
<comment type="cofactor">
    <cofactor evidence="12 15">
        <name>Zn(2+)</name>
        <dbReference type="ChEBI" id="CHEBI:29105"/>
    </cofactor>
    <text evidence="12 15">Binds 1 zinc ion.</text>
</comment>
<dbReference type="GO" id="GO:0008835">
    <property type="term" value="F:diaminohydroxyphosphoribosylaminopyrimidine deaminase activity"/>
    <property type="evidence" value="ECO:0007669"/>
    <property type="project" value="UniProtKB-EC"/>
</dbReference>
<feature type="binding site" evidence="14">
    <location>
        <position position="198"/>
    </location>
    <ligand>
        <name>NADP(+)</name>
        <dbReference type="ChEBI" id="CHEBI:58349"/>
    </ligand>
</feature>
<feature type="binding site" evidence="15">
    <location>
        <position position="71"/>
    </location>
    <ligand>
        <name>Zn(2+)</name>
        <dbReference type="ChEBI" id="CHEBI:29105"/>
        <note>catalytic</note>
    </ligand>
</feature>
<dbReference type="PIRSF" id="PIRSF006769">
    <property type="entry name" value="RibD"/>
    <property type="match status" value="1"/>
</dbReference>
<dbReference type="InterPro" id="IPR050765">
    <property type="entry name" value="Riboflavin_Biosynth_HTPR"/>
</dbReference>
<dbReference type="Proteomes" id="UP000077013">
    <property type="component" value="Unassembled WGS sequence"/>
</dbReference>
<keyword evidence="9 12" id="KW-0521">NADP</keyword>
<evidence type="ECO:0000256" key="12">
    <source>
        <dbReference type="PIRNR" id="PIRNR006769"/>
    </source>
</evidence>
<feature type="domain" description="CMP/dCMP-type deaminase" evidence="16">
    <location>
        <begin position="1"/>
        <end position="119"/>
    </location>
</feature>
<dbReference type="InterPro" id="IPR002125">
    <property type="entry name" value="CMP_dCMP_dom"/>
</dbReference>
<dbReference type="Pfam" id="PF01872">
    <property type="entry name" value="RibD_C"/>
    <property type="match status" value="1"/>
</dbReference>
<dbReference type="EC" id="1.1.1.193" evidence="12"/>
<evidence type="ECO:0000256" key="7">
    <source>
        <dbReference type="ARBA" id="ARBA00022723"/>
    </source>
</evidence>
<dbReference type="InterPro" id="IPR016193">
    <property type="entry name" value="Cytidine_deaminase-like"/>
</dbReference>
<dbReference type="InterPro" id="IPR004794">
    <property type="entry name" value="Eubact_RibD"/>
</dbReference>
<reference evidence="17 18" key="1">
    <citation type="submission" date="2016-02" db="EMBL/GenBank/DDBJ databases">
        <title>Ulvibacter sp. LPB0005, isolated from Thais luteostoma.</title>
        <authorList>
            <person name="Shin S.-K."/>
            <person name="Yi H."/>
        </authorList>
    </citation>
    <scope>NUCLEOTIDE SEQUENCE [LARGE SCALE GENOMIC DNA]</scope>
    <source>
        <strain evidence="17 18">LPB0005</strain>
    </source>
</reference>
<proteinExistence type="inferred from homology"/>
<gene>
    <name evidence="17" type="ORF">ULVI_07950</name>
</gene>
<comment type="catalytic activity">
    <reaction evidence="12">
        <text>2,5-diamino-6-hydroxy-4-(5-phosphoribosylamino)-pyrimidine + H2O + H(+) = 5-amino-6-(5-phospho-D-ribosylamino)uracil + NH4(+)</text>
        <dbReference type="Rhea" id="RHEA:21868"/>
        <dbReference type="ChEBI" id="CHEBI:15377"/>
        <dbReference type="ChEBI" id="CHEBI:15378"/>
        <dbReference type="ChEBI" id="CHEBI:28938"/>
        <dbReference type="ChEBI" id="CHEBI:58453"/>
        <dbReference type="ChEBI" id="CHEBI:58614"/>
        <dbReference type="EC" id="3.5.4.26"/>
    </reaction>
</comment>
<dbReference type="InterPro" id="IPR016192">
    <property type="entry name" value="APOBEC/CMP_deaminase_Zn-bd"/>
</dbReference>
<dbReference type="EC" id="3.5.4.26" evidence="12"/>